<evidence type="ECO:0000313" key="3">
    <source>
        <dbReference type="Proteomes" id="UP000006591"/>
    </source>
</evidence>
<dbReference type="HOGENOM" id="CLU_2363317_0_0_1"/>
<dbReference type="AlphaFoldDB" id="A0A0E0FVM7"/>
<evidence type="ECO:0000256" key="1">
    <source>
        <dbReference type="SAM" id="MobiDB-lite"/>
    </source>
</evidence>
<feature type="region of interest" description="Disordered" evidence="1">
    <location>
        <begin position="43"/>
        <end position="62"/>
    </location>
</feature>
<accession>A0A0E0FVM7</accession>
<reference evidence="2" key="2">
    <citation type="submission" date="2018-04" db="EMBL/GenBank/DDBJ databases">
        <title>OnivRS2 (Oryza nivara Reference Sequence Version 2).</title>
        <authorList>
            <person name="Zhang J."/>
            <person name="Kudrna D."/>
            <person name="Lee S."/>
            <person name="Talag J."/>
            <person name="Rajasekar S."/>
            <person name="Welchert J."/>
            <person name="Hsing Y.-I."/>
            <person name="Wing R.A."/>
        </authorList>
    </citation>
    <scope>NUCLEOTIDE SEQUENCE [LARGE SCALE GENOMIC DNA]</scope>
</reference>
<proteinExistence type="predicted"/>
<feature type="region of interest" description="Disordered" evidence="1">
    <location>
        <begin position="77"/>
        <end position="96"/>
    </location>
</feature>
<dbReference type="Proteomes" id="UP000006591">
    <property type="component" value="Chromosome 1"/>
</dbReference>
<protein>
    <submittedName>
        <fullName evidence="2">Uncharacterized protein</fullName>
    </submittedName>
</protein>
<reference evidence="2" key="1">
    <citation type="submission" date="2015-04" db="UniProtKB">
        <authorList>
            <consortium name="EnsemblPlants"/>
        </authorList>
    </citation>
    <scope>IDENTIFICATION</scope>
    <source>
        <strain evidence="2">SL10</strain>
    </source>
</reference>
<sequence>MAYWMAASRFVSFRGNVDGRHAQRKPVPVSSYFKDASACARATAPTDSLHRQPTPLARPLPRIASSIHPAVVRGANLLGPATAAEQRERPPGPTRT</sequence>
<dbReference type="EnsemblPlants" id="ONIVA01G41930.1">
    <property type="protein sequence ID" value="ONIVA01G41930.1"/>
    <property type="gene ID" value="ONIVA01G41930"/>
</dbReference>
<organism evidence="2">
    <name type="scientific">Oryza nivara</name>
    <name type="common">Indian wild rice</name>
    <name type="synonym">Oryza sativa f. spontanea</name>
    <dbReference type="NCBI Taxonomy" id="4536"/>
    <lineage>
        <taxon>Eukaryota</taxon>
        <taxon>Viridiplantae</taxon>
        <taxon>Streptophyta</taxon>
        <taxon>Embryophyta</taxon>
        <taxon>Tracheophyta</taxon>
        <taxon>Spermatophyta</taxon>
        <taxon>Magnoliopsida</taxon>
        <taxon>Liliopsida</taxon>
        <taxon>Poales</taxon>
        <taxon>Poaceae</taxon>
        <taxon>BOP clade</taxon>
        <taxon>Oryzoideae</taxon>
        <taxon>Oryzeae</taxon>
        <taxon>Oryzinae</taxon>
        <taxon>Oryza</taxon>
    </lineage>
</organism>
<evidence type="ECO:0000313" key="2">
    <source>
        <dbReference type="EnsemblPlants" id="ONIVA01G41930.1"/>
    </source>
</evidence>
<keyword evidence="3" id="KW-1185">Reference proteome</keyword>
<dbReference type="Gramene" id="ONIVA01G41930.1">
    <property type="protein sequence ID" value="ONIVA01G41930.1"/>
    <property type="gene ID" value="ONIVA01G41930"/>
</dbReference>
<name>A0A0E0FVM7_ORYNI</name>